<reference evidence="1 2" key="1">
    <citation type="submission" date="2019-02" db="EMBL/GenBank/DDBJ databases">
        <title>Deep-cultivation of Planctomycetes and their phenomic and genomic characterization uncovers novel biology.</title>
        <authorList>
            <person name="Wiegand S."/>
            <person name="Jogler M."/>
            <person name="Boedeker C."/>
            <person name="Pinto D."/>
            <person name="Vollmers J."/>
            <person name="Rivas-Marin E."/>
            <person name="Kohn T."/>
            <person name="Peeters S.H."/>
            <person name="Heuer A."/>
            <person name="Rast P."/>
            <person name="Oberbeckmann S."/>
            <person name="Bunk B."/>
            <person name="Jeske O."/>
            <person name="Meyerdierks A."/>
            <person name="Storesund J.E."/>
            <person name="Kallscheuer N."/>
            <person name="Luecker S."/>
            <person name="Lage O.M."/>
            <person name="Pohl T."/>
            <person name="Merkel B.J."/>
            <person name="Hornburger P."/>
            <person name="Mueller R.-W."/>
            <person name="Bruemmer F."/>
            <person name="Labrenz M."/>
            <person name="Spormann A.M."/>
            <person name="Op Den Camp H."/>
            <person name="Overmann J."/>
            <person name="Amann R."/>
            <person name="Jetten M.S.M."/>
            <person name="Mascher T."/>
            <person name="Medema M.H."/>
            <person name="Devos D.P."/>
            <person name="Kaster A.-K."/>
            <person name="Ovreas L."/>
            <person name="Rohde M."/>
            <person name="Galperin M.Y."/>
            <person name="Jogler C."/>
        </authorList>
    </citation>
    <scope>NUCLEOTIDE SEQUENCE [LARGE SCALE GENOMIC DNA]</scope>
    <source>
        <strain evidence="1 2">Pla52n</strain>
    </source>
</reference>
<gene>
    <name evidence="1" type="ORF">Pla52n_42990</name>
</gene>
<dbReference type="EMBL" id="SJPN01000005">
    <property type="protein sequence ID" value="TWU00929.1"/>
    <property type="molecule type" value="Genomic_DNA"/>
</dbReference>
<dbReference type="Proteomes" id="UP000320176">
    <property type="component" value="Unassembled WGS sequence"/>
</dbReference>
<dbReference type="SUPFAM" id="SSF53649">
    <property type="entry name" value="Alkaline phosphatase-like"/>
    <property type="match status" value="1"/>
</dbReference>
<comment type="caution">
    <text evidence="1">The sequence shown here is derived from an EMBL/GenBank/DDBJ whole genome shotgun (WGS) entry which is preliminary data.</text>
</comment>
<dbReference type="RefSeq" id="WP_146521463.1">
    <property type="nucleotide sequence ID" value="NZ_CP151726.1"/>
</dbReference>
<name>A0A5C6ANU2_9BACT</name>
<organism evidence="1 2">
    <name type="scientific">Stieleria varia</name>
    <dbReference type="NCBI Taxonomy" id="2528005"/>
    <lineage>
        <taxon>Bacteria</taxon>
        <taxon>Pseudomonadati</taxon>
        <taxon>Planctomycetota</taxon>
        <taxon>Planctomycetia</taxon>
        <taxon>Pirellulales</taxon>
        <taxon>Pirellulaceae</taxon>
        <taxon>Stieleria</taxon>
    </lineage>
</organism>
<evidence type="ECO:0000313" key="1">
    <source>
        <dbReference type="EMBL" id="TWU00929.1"/>
    </source>
</evidence>
<sequence length="375" mass="41946">MTPPKLIILTLDGLATSGLSCYGCSWNDTPTLELMAGEGCVWDRWIAHSNRTEELTRSWWQSESAWTNTWRQHGSLELITDATRINETNAAVFDQISMVNHLDDSDTPAIDIESTRLGRVVAAAIERCHQDDLWSTLWLHSDFLSQHWDAPRELIAVDFADDDEMQEPVEDTGMDIEIGPTEPRLPDFFDGVAPPQIKRSDADDPDLVMSWMRTYACQMRLIDELIAVLQQTLVTYSPTLVVASTGGFSLGQNGWIARDAGPLRSCHIRLPLIVNRGGPLRHPGVTSTAELPLLLARLAATDQPVVSVDQWCRSEDELSPCVTTQDNQRVIARTSPHWFLVDDEASPSLFLKPDDVDDVNDIHRLRPDVVQQLTG</sequence>
<evidence type="ECO:0008006" key="3">
    <source>
        <dbReference type="Google" id="ProtNLM"/>
    </source>
</evidence>
<dbReference type="OrthoDB" id="265007at2"/>
<dbReference type="Gene3D" id="3.40.720.10">
    <property type="entry name" value="Alkaline Phosphatase, subunit A"/>
    <property type="match status" value="1"/>
</dbReference>
<proteinExistence type="predicted"/>
<dbReference type="AlphaFoldDB" id="A0A5C6ANU2"/>
<keyword evidence="2" id="KW-1185">Reference proteome</keyword>
<accession>A0A5C6ANU2</accession>
<evidence type="ECO:0000313" key="2">
    <source>
        <dbReference type="Proteomes" id="UP000320176"/>
    </source>
</evidence>
<protein>
    <recommendedName>
        <fullName evidence="3">Sulfatase</fullName>
    </recommendedName>
</protein>
<dbReference type="InterPro" id="IPR017850">
    <property type="entry name" value="Alkaline_phosphatase_core_sf"/>
</dbReference>